<proteinExistence type="predicted"/>
<comment type="caution">
    <text evidence="2">The sequence shown here is derived from an EMBL/GenBank/DDBJ whole genome shotgun (WGS) entry which is preliminary data.</text>
</comment>
<dbReference type="InterPro" id="IPR046665">
    <property type="entry name" value="DUF6774"/>
</dbReference>
<dbReference type="Pfam" id="PF20564">
    <property type="entry name" value="DUF6774"/>
    <property type="match status" value="1"/>
</dbReference>
<protein>
    <recommendedName>
        <fullName evidence="1">DUF6774 domain-containing protein</fullName>
    </recommendedName>
</protein>
<accession>A0A7X2TCR7</accession>
<feature type="domain" description="DUF6774" evidence="1">
    <location>
        <begin position="36"/>
        <end position="63"/>
    </location>
</feature>
<dbReference type="EMBL" id="VUMD01000005">
    <property type="protein sequence ID" value="MSS36413.1"/>
    <property type="molecule type" value="Genomic_DNA"/>
</dbReference>
<gene>
    <name evidence="2" type="ORF">FYJ39_07490</name>
</gene>
<sequence length="71" mass="7508">MKQSKLLLCEVNPMQSCELAISISTLACCIADGKSSEEIALVSSIFMQLGDTLATISAHQALCASKDTESK</sequence>
<name>A0A7X2TCR7_9CLOT</name>
<reference evidence="2 3" key="1">
    <citation type="submission" date="2019-08" db="EMBL/GenBank/DDBJ databases">
        <title>In-depth cultivation of the pig gut microbiome towards novel bacterial diversity and tailored functional studies.</title>
        <authorList>
            <person name="Wylensek D."/>
            <person name="Hitch T.C.A."/>
            <person name="Clavel T."/>
        </authorList>
    </citation>
    <scope>NUCLEOTIDE SEQUENCE [LARGE SCALE GENOMIC DNA]</scope>
    <source>
        <strain evidence="2 3">WCA-389-WT-23D1</strain>
    </source>
</reference>
<evidence type="ECO:0000313" key="3">
    <source>
        <dbReference type="Proteomes" id="UP000429958"/>
    </source>
</evidence>
<evidence type="ECO:0000313" key="2">
    <source>
        <dbReference type="EMBL" id="MSS36413.1"/>
    </source>
</evidence>
<keyword evidence="3" id="KW-1185">Reference proteome</keyword>
<dbReference type="Proteomes" id="UP000429958">
    <property type="component" value="Unassembled WGS sequence"/>
</dbReference>
<organism evidence="2 3">
    <name type="scientific">Clostridium porci</name>
    <dbReference type="NCBI Taxonomy" id="2605778"/>
    <lineage>
        <taxon>Bacteria</taxon>
        <taxon>Bacillati</taxon>
        <taxon>Bacillota</taxon>
        <taxon>Clostridia</taxon>
        <taxon>Eubacteriales</taxon>
        <taxon>Clostridiaceae</taxon>
        <taxon>Clostridium</taxon>
    </lineage>
</organism>
<evidence type="ECO:0000259" key="1">
    <source>
        <dbReference type="Pfam" id="PF20564"/>
    </source>
</evidence>
<dbReference type="AlphaFoldDB" id="A0A7X2TCR7"/>
<dbReference type="RefSeq" id="WP_154471835.1">
    <property type="nucleotide sequence ID" value="NZ_VUMD01000005.1"/>
</dbReference>